<reference evidence="2 3" key="1">
    <citation type="journal article" date="2016" name="Nat. Commun.">
        <title>Thousands of microbial genomes shed light on interconnected biogeochemical processes in an aquifer system.</title>
        <authorList>
            <person name="Anantharaman K."/>
            <person name="Brown C.T."/>
            <person name="Hug L.A."/>
            <person name="Sharon I."/>
            <person name="Castelle C.J."/>
            <person name="Probst A.J."/>
            <person name="Thomas B.C."/>
            <person name="Singh A."/>
            <person name="Wilkins M.J."/>
            <person name="Karaoz U."/>
            <person name="Brodie E.L."/>
            <person name="Williams K.H."/>
            <person name="Hubbard S.S."/>
            <person name="Banfield J.F."/>
        </authorList>
    </citation>
    <scope>NUCLEOTIDE SEQUENCE [LARGE SCALE GENOMIC DNA]</scope>
</reference>
<dbReference type="AlphaFoldDB" id="A0A1F5Q2M5"/>
<organism evidence="2 3">
    <name type="scientific">Candidatus Doudnabacteria bacterium RIFCSPLOWO2_01_FULL_44_21</name>
    <dbReference type="NCBI Taxonomy" id="1817841"/>
    <lineage>
        <taxon>Bacteria</taxon>
        <taxon>Candidatus Doudnaibacteriota</taxon>
    </lineage>
</organism>
<gene>
    <name evidence="2" type="ORF">A3B10_01960</name>
</gene>
<evidence type="ECO:0000313" key="3">
    <source>
        <dbReference type="Proteomes" id="UP000177281"/>
    </source>
</evidence>
<feature type="region of interest" description="Disordered" evidence="1">
    <location>
        <begin position="1"/>
        <end position="23"/>
    </location>
</feature>
<protein>
    <submittedName>
        <fullName evidence="2">Uncharacterized protein</fullName>
    </submittedName>
</protein>
<name>A0A1F5Q2M5_9BACT</name>
<sequence length="149" mass="15410">MEGGEGLEAYHPLPSALGPHAPGREAAGVLRHQVSKEASDPLPRAAAGDLDRNGHLLLRRRVGWPDRAAEHGGRHLPPLFPALGALGGRDRLAGCGGLVATAGEALLVGDLRALAGNPEVQHTAVGCTHGLLLEIIGKLFPFLCPSHSS</sequence>
<proteinExistence type="predicted"/>
<accession>A0A1F5Q2M5</accession>
<evidence type="ECO:0000256" key="1">
    <source>
        <dbReference type="SAM" id="MobiDB-lite"/>
    </source>
</evidence>
<dbReference type="STRING" id="1817841.A3B10_01960"/>
<comment type="caution">
    <text evidence="2">The sequence shown here is derived from an EMBL/GenBank/DDBJ whole genome shotgun (WGS) entry which is preliminary data.</text>
</comment>
<dbReference type="EMBL" id="MFFB01000005">
    <property type="protein sequence ID" value="OGE96429.1"/>
    <property type="molecule type" value="Genomic_DNA"/>
</dbReference>
<evidence type="ECO:0000313" key="2">
    <source>
        <dbReference type="EMBL" id="OGE96429.1"/>
    </source>
</evidence>
<dbReference type="Proteomes" id="UP000177281">
    <property type="component" value="Unassembled WGS sequence"/>
</dbReference>